<proteinExistence type="predicted"/>
<keyword evidence="2" id="KW-0812">Transmembrane</keyword>
<gene>
    <name evidence="3" type="ORF">SASPL_152667</name>
</gene>
<evidence type="ECO:0000313" key="4">
    <source>
        <dbReference type="Proteomes" id="UP000298416"/>
    </source>
</evidence>
<dbReference type="PANTHER" id="PTHR34947:SF3">
    <property type="entry name" value="TRANSMEMBRANE PROTEIN"/>
    <property type="match status" value="1"/>
</dbReference>
<evidence type="ECO:0000256" key="1">
    <source>
        <dbReference type="SAM" id="MobiDB-lite"/>
    </source>
</evidence>
<keyword evidence="2" id="KW-1133">Transmembrane helix</keyword>
<feature type="compositionally biased region" description="Acidic residues" evidence="1">
    <location>
        <begin position="107"/>
        <end position="120"/>
    </location>
</feature>
<dbReference type="PANTHER" id="PTHR34947">
    <property type="entry name" value="TRANSMEMBRANE PROTEIN"/>
    <property type="match status" value="1"/>
</dbReference>
<reference evidence="3" key="2">
    <citation type="submission" date="2020-08" db="EMBL/GenBank/DDBJ databases">
        <title>Plant Genome Project.</title>
        <authorList>
            <person name="Zhang R.-G."/>
        </authorList>
    </citation>
    <scope>NUCLEOTIDE SEQUENCE</scope>
    <source>
        <strain evidence="3">Huo1</strain>
        <tissue evidence="3">Leaf</tissue>
    </source>
</reference>
<protein>
    <submittedName>
        <fullName evidence="3">Uncharacterized protein</fullName>
    </submittedName>
</protein>
<evidence type="ECO:0000313" key="3">
    <source>
        <dbReference type="EMBL" id="KAG6387477.1"/>
    </source>
</evidence>
<dbReference type="EMBL" id="PNBA02000021">
    <property type="protein sequence ID" value="KAG6387477.1"/>
    <property type="molecule type" value="Genomic_DNA"/>
</dbReference>
<feature type="region of interest" description="Disordered" evidence="1">
    <location>
        <begin position="103"/>
        <end position="122"/>
    </location>
</feature>
<feature type="transmembrane region" description="Helical" evidence="2">
    <location>
        <begin position="59"/>
        <end position="76"/>
    </location>
</feature>
<feature type="transmembrane region" description="Helical" evidence="2">
    <location>
        <begin position="21"/>
        <end position="39"/>
    </location>
</feature>
<organism evidence="3">
    <name type="scientific">Salvia splendens</name>
    <name type="common">Scarlet sage</name>
    <dbReference type="NCBI Taxonomy" id="180675"/>
    <lineage>
        <taxon>Eukaryota</taxon>
        <taxon>Viridiplantae</taxon>
        <taxon>Streptophyta</taxon>
        <taxon>Embryophyta</taxon>
        <taxon>Tracheophyta</taxon>
        <taxon>Spermatophyta</taxon>
        <taxon>Magnoliopsida</taxon>
        <taxon>eudicotyledons</taxon>
        <taxon>Gunneridae</taxon>
        <taxon>Pentapetalae</taxon>
        <taxon>asterids</taxon>
        <taxon>lamiids</taxon>
        <taxon>Lamiales</taxon>
        <taxon>Lamiaceae</taxon>
        <taxon>Nepetoideae</taxon>
        <taxon>Mentheae</taxon>
        <taxon>Salviinae</taxon>
        <taxon>Salvia</taxon>
        <taxon>Salvia subgen. Calosphace</taxon>
        <taxon>core Calosphace</taxon>
    </lineage>
</organism>
<sequence>MCRGIMKEMEVLPLKHTITQLLLSISILLPLVFTFTWSSLTSSSLVHFQNLHYFSSNTINKNFFFLVCNGILFFLTKTSPLARPPDLDGLKVVVEAETYSDKHIKLDEEEEDDDDADDEESTKVFEEEQAKVDHEFEHSSEGTLQVSINIAGSEDEEIELQDCFLLKEVDDRDEEVIIGNGGEEVDEIEKLSDDELNQKFEDFIRRMKEEFRINDYQHKQLILVK</sequence>
<dbReference type="AlphaFoldDB" id="A0A8X8Z092"/>
<name>A0A8X8Z092_SALSN</name>
<dbReference type="Proteomes" id="UP000298416">
    <property type="component" value="Unassembled WGS sequence"/>
</dbReference>
<reference evidence="3" key="1">
    <citation type="submission" date="2018-01" db="EMBL/GenBank/DDBJ databases">
        <authorList>
            <person name="Mao J.F."/>
        </authorList>
    </citation>
    <scope>NUCLEOTIDE SEQUENCE</scope>
    <source>
        <strain evidence="3">Huo1</strain>
        <tissue evidence="3">Leaf</tissue>
    </source>
</reference>
<keyword evidence="2" id="KW-0472">Membrane</keyword>
<comment type="caution">
    <text evidence="3">The sequence shown here is derived from an EMBL/GenBank/DDBJ whole genome shotgun (WGS) entry which is preliminary data.</text>
</comment>
<accession>A0A8X8Z092</accession>
<keyword evidence="4" id="KW-1185">Reference proteome</keyword>
<evidence type="ECO:0000256" key="2">
    <source>
        <dbReference type="SAM" id="Phobius"/>
    </source>
</evidence>